<dbReference type="RefSeq" id="WP_245328716.1">
    <property type="nucleotide sequence ID" value="NZ_JAGGLU010000004.1"/>
</dbReference>
<organism evidence="5 6">
    <name type="scientific">Lactobacillus colini</name>
    <dbReference type="NCBI Taxonomy" id="1819254"/>
    <lineage>
        <taxon>Bacteria</taxon>
        <taxon>Bacillati</taxon>
        <taxon>Bacillota</taxon>
        <taxon>Bacilli</taxon>
        <taxon>Lactobacillales</taxon>
        <taxon>Lactobacillaceae</taxon>
        <taxon>Lactobacillus</taxon>
    </lineage>
</organism>
<proteinExistence type="predicted"/>
<dbReference type="EMBL" id="JAGGLU010000004">
    <property type="protein sequence ID" value="MBP2057743.1"/>
    <property type="molecule type" value="Genomic_DNA"/>
</dbReference>
<dbReference type="InterPro" id="IPR035994">
    <property type="entry name" value="Nucleoside_phosphorylase_sf"/>
</dbReference>
<keyword evidence="6" id="KW-1185">Reference proteome</keyword>
<dbReference type="PANTHER" id="PTHR43691">
    <property type="entry name" value="URIDINE PHOSPHORYLASE"/>
    <property type="match status" value="1"/>
</dbReference>
<dbReference type="EC" id="2.4.2.3" evidence="1"/>
<dbReference type="Gene3D" id="3.40.50.1580">
    <property type="entry name" value="Nucleoside phosphorylase domain"/>
    <property type="match status" value="1"/>
</dbReference>
<gene>
    <name evidence="5" type="ORF">J2Z60_000915</name>
</gene>
<evidence type="ECO:0000256" key="2">
    <source>
        <dbReference type="ARBA" id="ARBA00021980"/>
    </source>
</evidence>
<protein>
    <recommendedName>
        <fullName evidence="2">Uridine phosphorylase</fullName>
        <ecNumber evidence="1">2.4.2.3</ecNumber>
    </recommendedName>
</protein>
<comment type="caution">
    <text evidence="5">The sequence shown here is derived from an EMBL/GenBank/DDBJ whole genome shotgun (WGS) entry which is preliminary data.</text>
</comment>
<comment type="catalytic activity">
    <reaction evidence="3">
        <text>uridine + phosphate = alpha-D-ribose 1-phosphate + uracil</text>
        <dbReference type="Rhea" id="RHEA:24388"/>
        <dbReference type="ChEBI" id="CHEBI:16704"/>
        <dbReference type="ChEBI" id="CHEBI:17568"/>
        <dbReference type="ChEBI" id="CHEBI:43474"/>
        <dbReference type="ChEBI" id="CHEBI:57720"/>
        <dbReference type="EC" id="2.4.2.3"/>
    </reaction>
</comment>
<sequence length="251" mass="28547">MTNDLFLLKHSNEKQSVLQPDHESLGYHFDYPMIYAFLEKKIINSFLSKIWHREVGKFETISFTPSIYEIEINSKKFNLCQAPLGAPAATQLLDWLIAYGTKKILAIGSAGSLVDLPENAYFLVKRAIRDEGTSFHYLPAKNEIELDYDFRKELLNKAKENSINLEEVVTWTTDGFFRETENKIKLAMSYDAKLVEMECSALAACSKFRGVKFAQILFTADSLADVNEHESRTWGELGSQNALELAIKLLS</sequence>
<accession>A0ABS4MDI4</accession>
<name>A0ABS4MDI4_9LACO</name>
<dbReference type="SUPFAM" id="SSF53167">
    <property type="entry name" value="Purine and uridine phosphorylases"/>
    <property type="match status" value="1"/>
</dbReference>
<evidence type="ECO:0000313" key="5">
    <source>
        <dbReference type="EMBL" id="MBP2057743.1"/>
    </source>
</evidence>
<evidence type="ECO:0000256" key="3">
    <source>
        <dbReference type="ARBA" id="ARBA00048447"/>
    </source>
</evidence>
<evidence type="ECO:0000259" key="4">
    <source>
        <dbReference type="Pfam" id="PF01048"/>
    </source>
</evidence>
<dbReference type="PANTHER" id="PTHR43691:SF11">
    <property type="entry name" value="FI09636P-RELATED"/>
    <property type="match status" value="1"/>
</dbReference>
<dbReference type="CDD" id="cd09007">
    <property type="entry name" value="NP-I_spr0068"/>
    <property type="match status" value="1"/>
</dbReference>
<reference evidence="5 6" key="1">
    <citation type="submission" date="2021-03" db="EMBL/GenBank/DDBJ databases">
        <title>Genomic Encyclopedia of Type Strains, Phase IV (KMG-IV): sequencing the most valuable type-strain genomes for metagenomic binning, comparative biology and taxonomic classification.</title>
        <authorList>
            <person name="Goeker M."/>
        </authorList>
    </citation>
    <scope>NUCLEOTIDE SEQUENCE [LARGE SCALE GENOMIC DNA]</scope>
    <source>
        <strain evidence="5 6">DSM 101872</strain>
    </source>
</reference>
<dbReference type="Pfam" id="PF01048">
    <property type="entry name" value="PNP_UDP_1"/>
    <property type="match status" value="1"/>
</dbReference>
<feature type="domain" description="Nucleoside phosphorylase" evidence="4">
    <location>
        <begin position="67"/>
        <end position="241"/>
    </location>
</feature>
<dbReference type="Proteomes" id="UP001519292">
    <property type="component" value="Unassembled WGS sequence"/>
</dbReference>
<dbReference type="InterPro" id="IPR000845">
    <property type="entry name" value="Nucleoside_phosphorylase_d"/>
</dbReference>
<evidence type="ECO:0000313" key="6">
    <source>
        <dbReference type="Proteomes" id="UP001519292"/>
    </source>
</evidence>
<evidence type="ECO:0000256" key="1">
    <source>
        <dbReference type="ARBA" id="ARBA00011888"/>
    </source>
</evidence>